<reference evidence="1" key="2">
    <citation type="journal article" date="2020" name="Nat. Commun.">
        <title>Large-scale genome sequencing of mycorrhizal fungi provides insights into the early evolution of symbiotic traits.</title>
        <authorList>
            <person name="Miyauchi S."/>
            <person name="Kiss E."/>
            <person name="Kuo A."/>
            <person name="Drula E."/>
            <person name="Kohler A."/>
            <person name="Sanchez-Garcia M."/>
            <person name="Morin E."/>
            <person name="Andreopoulos B."/>
            <person name="Barry K.W."/>
            <person name="Bonito G."/>
            <person name="Buee M."/>
            <person name="Carver A."/>
            <person name="Chen C."/>
            <person name="Cichocki N."/>
            <person name="Clum A."/>
            <person name="Culley D."/>
            <person name="Crous P.W."/>
            <person name="Fauchery L."/>
            <person name="Girlanda M."/>
            <person name="Hayes R.D."/>
            <person name="Keri Z."/>
            <person name="LaButti K."/>
            <person name="Lipzen A."/>
            <person name="Lombard V."/>
            <person name="Magnuson J."/>
            <person name="Maillard F."/>
            <person name="Murat C."/>
            <person name="Nolan M."/>
            <person name="Ohm R.A."/>
            <person name="Pangilinan J."/>
            <person name="Pereira M.F."/>
            <person name="Perotto S."/>
            <person name="Peter M."/>
            <person name="Pfister S."/>
            <person name="Riley R."/>
            <person name="Sitrit Y."/>
            <person name="Stielow J.B."/>
            <person name="Szollosi G."/>
            <person name="Zifcakova L."/>
            <person name="Stursova M."/>
            <person name="Spatafora J.W."/>
            <person name="Tedersoo L."/>
            <person name="Vaario L.M."/>
            <person name="Yamada A."/>
            <person name="Yan M."/>
            <person name="Wang P."/>
            <person name="Xu J."/>
            <person name="Bruns T."/>
            <person name="Baldrian P."/>
            <person name="Vilgalys R."/>
            <person name="Dunand C."/>
            <person name="Henrissat B."/>
            <person name="Grigoriev I.V."/>
            <person name="Hibbett D."/>
            <person name="Nagy L.G."/>
            <person name="Martin F.M."/>
        </authorList>
    </citation>
    <scope>NUCLEOTIDE SEQUENCE</scope>
    <source>
        <strain evidence="1">BED1</strain>
    </source>
</reference>
<gene>
    <name evidence="1" type="ORF">L210DRAFT_1017968</name>
</gene>
<accession>A0AAD4GCD5</accession>
<dbReference type="InterPro" id="IPR013078">
    <property type="entry name" value="His_Pase_superF_clade-1"/>
</dbReference>
<dbReference type="PANTHER" id="PTHR48100">
    <property type="entry name" value="BROAD-SPECIFICITY PHOSPHATASE YOR283W-RELATED"/>
    <property type="match status" value="1"/>
</dbReference>
<reference evidence="1" key="1">
    <citation type="submission" date="2019-10" db="EMBL/GenBank/DDBJ databases">
        <authorList>
            <consortium name="DOE Joint Genome Institute"/>
            <person name="Kuo A."/>
            <person name="Miyauchi S."/>
            <person name="Kiss E."/>
            <person name="Drula E."/>
            <person name="Kohler A."/>
            <person name="Sanchez-Garcia M."/>
            <person name="Andreopoulos B."/>
            <person name="Barry K.W."/>
            <person name="Bonito G."/>
            <person name="Buee M."/>
            <person name="Carver A."/>
            <person name="Chen C."/>
            <person name="Cichocki N."/>
            <person name="Clum A."/>
            <person name="Culley D."/>
            <person name="Crous P.W."/>
            <person name="Fauchery L."/>
            <person name="Girlanda M."/>
            <person name="Hayes R."/>
            <person name="Keri Z."/>
            <person name="LaButti K."/>
            <person name="Lipzen A."/>
            <person name="Lombard V."/>
            <person name="Magnuson J."/>
            <person name="Maillard F."/>
            <person name="Morin E."/>
            <person name="Murat C."/>
            <person name="Nolan M."/>
            <person name="Ohm R."/>
            <person name="Pangilinan J."/>
            <person name="Pereira M."/>
            <person name="Perotto S."/>
            <person name="Peter M."/>
            <person name="Riley R."/>
            <person name="Sitrit Y."/>
            <person name="Stielow B."/>
            <person name="Szollosi G."/>
            <person name="Zifcakova L."/>
            <person name="Stursova M."/>
            <person name="Spatafora J.W."/>
            <person name="Tedersoo L."/>
            <person name="Vaario L.-M."/>
            <person name="Yamada A."/>
            <person name="Yan M."/>
            <person name="Wang P."/>
            <person name="Xu J."/>
            <person name="Bruns T."/>
            <person name="Baldrian P."/>
            <person name="Vilgalys R."/>
            <person name="Henrissat B."/>
            <person name="Grigoriev I.V."/>
            <person name="Hibbett D."/>
            <person name="Nagy L.G."/>
            <person name="Martin F.M."/>
        </authorList>
    </citation>
    <scope>NUCLEOTIDE SEQUENCE</scope>
    <source>
        <strain evidence="1">BED1</strain>
    </source>
</reference>
<evidence type="ECO:0000313" key="1">
    <source>
        <dbReference type="EMBL" id="KAF8437205.1"/>
    </source>
</evidence>
<protein>
    <submittedName>
        <fullName evidence="1">Histidine phosphatase superfamily</fullName>
    </submittedName>
</protein>
<dbReference type="GO" id="GO:0005737">
    <property type="term" value="C:cytoplasm"/>
    <property type="evidence" value="ECO:0007669"/>
    <property type="project" value="TreeGrafter"/>
</dbReference>
<dbReference type="Pfam" id="PF00300">
    <property type="entry name" value="His_Phos_1"/>
    <property type="match status" value="1"/>
</dbReference>
<dbReference type="GO" id="GO:0016791">
    <property type="term" value="F:phosphatase activity"/>
    <property type="evidence" value="ECO:0007669"/>
    <property type="project" value="TreeGrafter"/>
</dbReference>
<dbReference type="EMBL" id="WHUW01000019">
    <property type="protein sequence ID" value="KAF8437205.1"/>
    <property type="molecule type" value="Genomic_DNA"/>
</dbReference>
<dbReference type="Proteomes" id="UP001194468">
    <property type="component" value="Unassembled WGS sequence"/>
</dbReference>
<dbReference type="InterPro" id="IPR050275">
    <property type="entry name" value="PGM_Phosphatase"/>
</dbReference>
<dbReference type="SUPFAM" id="SSF53254">
    <property type="entry name" value="Phosphoglycerate mutase-like"/>
    <property type="match status" value="1"/>
</dbReference>
<name>A0AAD4GCD5_BOLED</name>
<dbReference type="CDD" id="cd07067">
    <property type="entry name" value="HP_PGM_like"/>
    <property type="match status" value="1"/>
</dbReference>
<evidence type="ECO:0000313" key="2">
    <source>
        <dbReference type="Proteomes" id="UP001194468"/>
    </source>
</evidence>
<organism evidence="1 2">
    <name type="scientific">Boletus edulis BED1</name>
    <dbReference type="NCBI Taxonomy" id="1328754"/>
    <lineage>
        <taxon>Eukaryota</taxon>
        <taxon>Fungi</taxon>
        <taxon>Dikarya</taxon>
        <taxon>Basidiomycota</taxon>
        <taxon>Agaricomycotina</taxon>
        <taxon>Agaricomycetes</taxon>
        <taxon>Agaricomycetidae</taxon>
        <taxon>Boletales</taxon>
        <taxon>Boletineae</taxon>
        <taxon>Boletaceae</taxon>
        <taxon>Boletoideae</taxon>
        <taxon>Boletus</taxon>
    </lineage>
</organism>
<dbReference type="AlphaFoldDB" id="A0AAD4GCD5"/>
<dbReference type="PANTHER" id="PTHR48100:SF1">
    <property type="entry name" value="HISTIDINE PHOSPHATASE FAMILY PROTEIN-RELATED"/>
    <property type="match status" value="1"/>
</dbReference>
<comment type="caution">
    <text evidence="1">The sequence shown here is derived from an EMBL/GenBank/DDBJ whole genome shotgun (WGS) entry which is preliminary data.</text>
</comment>
<dbReference type="InterPro" id="IPR029033">
    <property type="entry name" value="His_PPase_superfam"/>
</dbReference>
<sequence length="265" mass="30616">MGTRRYTTVCGFFLQDDPESNELPPRFGLKDDNDDRWVKFKGEIEQLNASAPSGTQYKVVFLGRHGEGYHNVAMKKYTVEACRITTFWSKLDGDGELVWGPDPDLTNLGVEQAKDANCTWKTELEYGIPLPEKLYSSPMRRAIKTNQVTFEGVLRPSLKTTIVENTRERNGVSTCDKRRKKSEIASDFPDYPFEEGFIEEDEIWDPDVRETFEEVDVRAKKVLDMIFDKDEEQFISITSHYRFIDAFRRVCGHLPWDLPTGGEYL</sequence>
<dbReference type="Gene3D" id="3.40.50.1240">
    <property type="entry name" value="Phosphoglycerate mutase-like"/>
    <property type="match status" value="1"/>
</dbReference>
<keyword evidence="2" id="KW-1185">Reference proteome</keyword>
<proteinExistence type="predicted"/>